<dbReference type="InterPro" id="IPR022663">
    <property type="entry name" value="DapB_C"/>
</dbReference>
<feature type="binding site" evidence="13">
    <location>
        <begin position="8"/>
        <end position="13"/>
    </location>
    <ligand>
        <name>NAD(+)</name>
        <dbReference type="ChEBI" id="CHEBI:57540"/>
    </ligand>
</feature>
<gene>
    <name evidence="13" type="primary">dapB</name>
    <name evidence="17" type="ORF">BINDI_0297</name>
</gene>
<dbReference type="UniPathway" id="UPA00034">
    <property type="reaction ID" value="UER00018"/>
</dbReference>
<evidence type="ECO:0000256" key="13">
    <source>
        <dbReference type="HAMAP-Rule" id="MF_00102"/>
    </source>
</evidence>
<keyword evidence="3 13" id="KW-0028">Amino-acid biosynthesis</keyword>
<comment type="catalytic activity">
    <reaction evidence="11 13">
        <text>(S)-2,3,4,5-tetrahydrodipicolinate + NADP(+) + H2O = (2S,4S)-4-hydroxy-2,3,4,5-tetrahydrodipicolinate + NADPH + H(+)</text>
        <dbReference type="Rhea" id="RHEA:35331"/>
        <dbReference type="ChEBI" id="CHEBI:15377"/>
        <dbReference type="ChEBI" id="CHEBI:15378"/>
        <dbReference type="ChEBI" id="CHEBI:16845"/>
        <dbReference type="ChEBI" id="CHEBI:57783"/>
        <dbReference type="ChEBI" id="CHEBI:58349"/>
        <dbReference type="ChEBI" id="CHEBI:67139"/>
        <dbReference type="EC" id="1.17.1.8"/>
    </reaction>
</comment>
<feature type="active site" description="Proton donor/acceptor" evidence="13">
    <location>
        <position position="135"/>
    </location>
</feature>
<comment type="pathway">
    <text evidence="9 13">Amino-acid biosynthesis; L-lysine biosynthesis via DAP pathway; (S)-tetrahydrodipicolinate from L-aspartate: step 4/4.</text>
</comment>
<dbReference type="SUPFAM" id="SSF51735">
    <property type="entry name" value="NAD(P)-binding Rossmann-fold domains"/>
    <property type="match status" value="1"/>
</dbReference>
<dbReference type="PROSITE" id="PS01298">
    <property type="entry name" value="DAPB"/>
    <property type="match status" value="1"/>
</dbReference>
<reference evidence="17 18" key="1">
    <citation type="journal article" date="2014" name="Appl. Environ. Microbiol.">
        <title>Genomic encyclopedia of type strains of the genus Bifidobacterium.</title>
        <authorList>
            <person name="Milani C."/>
            <person name="Lugli G.A."/>
            <person name="Duranti S."/>
            <person name="Turroni F."/>
            <person name="Bottacini F."/>
            <person name="Mangifesta M."/>
            <person name="Sanchez B."/>
            <person name="Viappiani A."/>
            <person name="Mancabelli L."/>
            <person name="Taminiau B."/>
            <person name="Delcenserie V."/>
            <person name="Barrangou R."/>
            <person name="Margolles A."/>
            <person name="van Sinderen D."/>
            <person name="Ventura M."/>
        </authorList>
    </citation>
    <scope>NUCLEOTIDE SEQUENCE [LARGE SCALE GENOMIC DNA]</scope>
    <source>
        <strain evidence="17 18">LMG 11587</strain>
    </source>
</reference>
<evidence type="ECO:0000313" key="18">
    <source>
        <dbReference type="Proteomes" id="UP000028569"/>
    </source>
</evidence>
<evidence type="ECO:0000256" key="8">
    <source>
        <dbReference type="ARBA" id="ARBA00023154"/>
    </source>
</evidence>
<evidence type="ECO:0000256" key="9">
    <source>
        <dbReference type="ARBA" id="ARBA00037922"/>
    </source>
</evidence>
<dbReference type="InterPro" id="IPR036291">
    <property type="entry name" value="NAD(P)-bd_dom_sf"/>
</dbReference>
<comment type="subcellular location">
    <subcellularLocation>
        <location evidence="13">Cytoplasm</location>
    </subcellularLocation>
</comment>
<feature type="binding site" evidence="13">
    <location>
        <begin position="76"/>
        <end position="78"/>
    </location>
    <ligand>
        <name>NAD(+)</name>
        <dbReference type="ChEBI" id="CHEBI:57540"/>
    </ligand>
</feature>
<comment type="subunit">
    <text evidence="13">Homotetramer.</text>
</comment>
<dbReference type="GO" id="GO:0009089">
    <property type="term" value="P:lysine biosynthetic process via diaminopimelate"/>
    <property type="evidence" value="ECO:0007669"/>
    <property type="project" value="UniProtKB-UniRule"/>
</dbReference>
<keyword evidence="2 13" id="KW-0963">Cytoplasm</keyword>
<dbReference type="HOGENOM" id="CLU_047479_0_1_11"/>
<feature type="region of interest" description="Disordered" evidence="14">
    <location>
        <begin position="157"/>
        <end position="176"/>
    </location>
</feature>
<dbReference type="GO" id="GO:0008839">
    <property type="term" value="F:4-hydroxy-tetrahydrodipicolinate reductase"/>
    <property type="evidence" value="ECO:0007669"/>
    <property type="project" value="UniProtKB-UniRule"/>
</dbReference>
<evidence type="ECO:0000256" key="3">
    <source>
        <dbReference type="ARBA" id="ARBA00022605"/>
    </source>
</evidence>
<evidence type="ECO:0000256" key="4">
    <source>
        <dbReference type="ARBA" id="ARBA00022857"/>
    </source>
</evidence>
<dbReference type="InterPro" id="IPR022664">
    <property type="entry name" value="DapB_N_CS"/>
</dbReference>
<dbReference type="Proteomes" id="UP000028569">
    <property type="component" value="Chromosome"/>
</dbReference>
<evidence type="ECO:0000259" key="16">
    <source>
        <dbReference type="Pfam" id="PF05173"/>
    </source>
</evidence>
<dbReference type="EC" id="1.17.1.8" evidence="10 13"/>
<evidence type="ECO:0000256" key="1">
    <source>
        <dbReference type="ARBA" id="ARBA00006642"/>
    </source>
</evidence>
<dbReference type="InterPro" id="IPR000846">
    <property type="entry name" value="DapB_N"/>
</dbReference>
<dbReference type="NCBIfam" id="TIGR00036">
    <property type="entry name" value="dapB"/>
    <property type="match status" value="1"/>
</dbReference>
<accession>A0A087VT91</accession>
<evidence type="ECO:0000256" key="7">
    <source>
        <dbReference type="ARBA" id="ARBA00023027"/>
    </source>
</evidence>
<dbReference type="GO" id="GO:0019877">
    <property type="term" value="P:diaminopimelate biosynthetic process"/>
    <property type="evidence" value="ECO:0007669"/>
    <property type="project" value="UniProtKB-UniRule"/>
</dbReference>
<evidence type="ECO:0000256" key="10">
    <source>
        <dbReference type="ARBA" id="ARBA00038983"/>
    </source>
</evidence>
<feature type="binding site" evidence="13">
    <location>
        <begin position="145"/>
        <end position="146"/>
    </location>
    <ligand>
        <name>(S)-2,3,4,5-tetrahydrodipicolinate</name>
        <dbReference type="ChEBI" id="CHEBI:16845"/>
    </ligand>
</feature>
<keyword evidence="18" id="KW-1185">Reference proteome</keyword>
<dbReference type="GO" id="GO:0050661">
    <property type="term" value="F:NADP binding"/>
    <property type="evidence" value="ECO:0007669"/>
    <property type="project" value="UniProtKB-UniRule"/>
</dbReference>
<feature type="domain" description="Dihydrodipicolinate reductase C-terminal" evidence="16">
    <location>
        <begin position="113"/>
        <end position="246"/>
    </location>
</feature>
<feature type="active site" description="Proton donor" evidence="13">
    <location>
        <position position="139"/>
    </location>
</feature>
<dbReference type="InterPro" id="IPR023940">
    <property type="entry name" value="DHDPR_bac"/>
</dbReference>
<dbReference type="Pfam" id="PF01113">
    <property type="entry name" value="DapB_N"/>
    <property type="match status" value="1"/>
</dbReference>
<dbReference type="CDD" id="cd02274">
    <property type="entry name" value="DHDPR_N"/>
    <property type="match status" value="1"/>
</dbReference>
<dbReference type="OrthoDB" id="9790352at2"/>
<dbReference type="GO" id="GO:0051287">
    <property type="term" value="F:NAD binding"/>
    <property type="evidence" value="ECO:0007669"/>
    <property type="project" value="UniProtKB-UniRule"/>
</dbReference>
<dbReference type="AlphaFoldDB" id="A0A087VT91"/>
<name>A0A087VT91_9BIFI</name>
<comment type="caution">
    <text evidence="13">Lacks conserved residue(s) required for the propagation of feature annotation.</text>
</comment>
<sequence length="250" mass="26160">MIRVAVVGAAGRMGTSVVQALEEADDMTLSLAVDGRDGLEGITSDNTDVAVEFTVPQASLDNVLTLVGRGVDLVVGTTGWTDEGLDQVRQALEQAPREHQSVFIAPNFAISAVLADHFAAKAAEYFTSAEVIELHHPDKVDAPSGTAIHTAQAIGKARRQAGLGPMPDGTQGAADSRGQVIDGVHVHAVRLQGLNAHEEVLLGNSGEQLSIRADSFDRSSFMPGVLLAVRTIASGSHPGLTVGLDRFLDL</sequence>
<dbReference type="Gene3D" id="3.30.360.10">
    <property type="entry name" value="Dihydrodipicolinate Reductase, domain 2"/>
    <property type="match status" value="1"/>
</dbReference>
<dbReference type="EMBL" id="CP006018">
    <property type="protein sequence ID" value="AIC91582.1"/>
    <property type="molecule type" value="Genomic_DNA"/>
</dbReference>
<evidence type="ECO:0000256" key="5">
    <source>
        <dbReference type="ARBA" id="ARBA00022915"/>
    </source>
</evidence>
<organism evidence="17 18">
    <name type="scientific">Bifidobacterium [indicum] DSM 20214 = LMG 11587</name>
    <dbReference type="NCBI Taxonomy" id="1341694"/>
    <lineage>
        <taxon>Bacteria</taxon>
        <taxon>Bacillati</taxon>
        <taxon>Actinomycetota</taxon>
        <taxon>Actinomycetes</taxon>
        <taxon>Bifidobacteriales</taxon>
        <taxon>Bifidobacteriaceae</taxon>
        <taxon>Bifidobacterium</taxon>
    </lineage>
</organism>
<dbReference type="Gene3D" id="3.40.50.720">
    <property type="entry name" value="NAD(P)-binding Rossmann-like Domain"/>
    <property type="match status" value="1"/>
</dbReference>
<dbReference type="FunFam" id="3.30.360.10:FF:000009">
    <property type="entry name" value="4-hydroxy-tetrahydrodipicolinate reductase"/>
    <property type="match status" value="1"/>
</dbReference>
<dbReference type="GO" id="GO:0005829">
    <property type="term" value="C:cytosol"/>
    <property type="evidence" value="ECO:0007669"/>
    <property type="project" value="TreeGrafter"/>
</dbReference>
<keyword evidence="4 13" id="KW-0521">NADP</keyword>
<evidence type="ECO:0000256" key="11">
    <source>
        <dbReference type="ARBA" id="ARBA00049080"/>
    </source>
</evidence>
<dbReference type="GO" id="GO:0016726">
    <property type="term" value="F:oxidoreductase activity, acting on CH or CH2 groups, NAD or NADP as acceptor"/>
    <property type="evidence" value="ECO:0007669"/>
    <property type="project" value="UniProtKB-UniRule"/>
</dbReference>
<keyword evidence="5 13" id="KW-0220">Diaminopimelate biosynthesis</keyword>
<dbReference type="PANTHER" id="PTHR20836">
    <property type="entry name" value="DIHYDRODIPICOLINATE REDUCTASE"/>
    <property type="match status" value="1"/>
</dbReference>
<comment type="function">
    <text evidence="13">Catalyzes the conversion of 4-hydroxy-tetrahydrodipicolinate (HTPA) to tetrahydrodipicolinate.</text>
</comment>
<evidence type="ECO:0000256" key="6">
    <source>
        <dbReference type="ARBA" id="ARBA00023002"/>
    </source>
</evidence>
<feature type="binding site" evidence="13">
    <location>
        <position position="136"/>
    </location>
    <ligand>
        <name>(S)-2,3,4,5-tetrahydrodipicolinate</name>
        <dbReference type="ChEBI" id="CHEBI:16845"/>
    </ligand>
</feature>
<comment type="similarity">
    <text evidence="1 13">Belongs to the DapB family.</text>
</comment>
<dbReference type="Pfam" id="PF05173">
    <property type="entry name" value="DapB_C"/>
    <property type="match status" value="1"/>
</dbReference>
<evidence type="ECO:0000256" key="14">
    <source>
        <dbReference type="SAM" id="MobiDB-lite"/>
    </source>
</evidence>
<keyword evidence="7 13" id="KW-0520">NAD</keyword>
<evidence type="ECO:0000259" key="15">
    <source>
        <dbReference type="Pfam" id="PF01113"/>
    </source>
</evidence>
<dbReference type="RefSeq" id="WP_033491588.1">
    <property type="nucleotide sequence ID" value="NZ_CP006018.1"/>
</dbReference>
<keyword evidence="8 13" id="KW-0457">Lysine biosynthesis</keyword>
<protein>
    <recommendedName>
        <fullName evidence="10 13">4-hydroxy-tetrahydrodipicolinate reductase</fullName>
        <shortName evidence="13">HTPA reductase</shortName>
        <ecNumber evidence="10 13">1.17.1.8</ecNumber>
    </recommendedName>
</protein>
<dbReference type="PIRSF" id="PIRSF000161">
    <property type="entry name" value="DHPR"/>
    <property type="match status" value="1"/>
</dbReference>
<evidence type="ECO:0000256" key="12">
    <source>
        <dbReference type="ARBA" id="ARBA00049396"/>
    </source>
</evidence>
<dbReference type="PANTHER" id="PTHR20836:SF0">
    <property type="entry name" value="4-HYDROXY-TETRAHYDRODIPICOLINATE REDUCTASE 1, CHLOROPLASTIC-RELATED"/>
    <property type="match status" value="1"/>
</dbReference>
<feature type="binding site" evidence="13">
    <location>
        <begin position="105"/>
        <end position="108"/>
    </location>
    <ligand>
        <name>NAD(+)</name>
        <dbReference type="ChEBI" id="CHEBI:57540"/>
    </ligand>
</feature>
<evidence type="ECO:0000313" key="17">
    <source>
        <dbReference type="EMBL" id="AIC91582.1"/>
    </source>
</evidence>
<keyword evidence="6 13" id="KW-0560">Oxidoreductase</keyword>
<dbReference type="HAMAP" id="MF_00102">
    <property type="entry name" value="DapB"/>
    <property type="match status" value="1"/>
</dbReference>
<feature type="binding site" evidence="13">
    <location>
        <position position="40"/>
    </location>
    <ligand>
        <name>NAD(+)</name>
        <dbReference type="ChEBI" id="CHEBI:57540"/>
    </ligand>
</feature>
<feature type="domain" description="Dihydrodipicolinate reductase N-terminal" evidence="15">
    <location>
        <begin position="2"/>
        <end position="108"/>
    </location>
</feature>
<dbReference type="SUPFAM" id="SSF55347">
    <property type="entry name" value="Glyceraldehyde-3-phosphate dehydrogenase-like, C-terminal domain"/>
    <property type="match status" value="1"/>
</dbReference>
<evidence type="ECO:0000256" key="2">
    <source>
        <dbReference type="ARBA" id="ARBA00022490"/>
    </source>
</evidence>
<comment type="catalytic activity">
    <reaction evidence="12 13">
        <text>(S)-2,3,4,5-tetrahydrodipicolinate + NAD(+) + H2O = (2S,4S)-4-hydroxy-2,3,4,5-tetrahydrodipicolinate + NADH + H(+)</text>
        <dbReference type="Rhea" id="RHEA:35323"/>
        <dbReference type="ChEBI" id="CHEBI:15377"/>
        <dbReference type="ChEBI" id="CHEBI:15378"/>
        <dbReference type="ChEBI" id="CHEBI:16845"/>
        <dbReference type="ChEBI" id="CHEBI:57540"/>
        <dbReference type="ChEBI" id="CHEBI:57945"/>
        <dbReference type="ChEBI" id="CHEBI:67139"/>
        <dbReference type="EC" id="1.17.1.8"/>
    </reaction>
</comment>
<comment type="caution">
    <text evidence="13">Was originally thought to be a dihydrodipicolinate reductase (DHDPR), catalyzing the conversion of dihydrodipicolinate to tetrahydrodipicolinate. However, it was shown in E.coli that the substrate of the enzymatic reaction is not dihydrodipicolinate (DHDP) but in fact (2S,4S)-4-hydroxy-2,3,4,5-tetrahydrodipicolinic acid (HTPA), the product released by the DapA-catalyzed reaction.</text>
</comment>
<proteinExistence type="inferred from homology"/>
<dbReference type="KEGG" id="bii:BINDI_0297"/>